<proteinExistence type="predicted"/>
<sequence length="53" mass="6093">VDQCDFKLRKQIWTNYGNCLDTLGRTIEALYAYDEVLKIDSNFPMAMGNKAMS</sequence>
<accession>X1J3H3</accession>
<comment type="caution">
    <text evidence="1">The sequence shown here is derived from an EMBL/GenBank/DDBJ whole genome shotgun (WGS) entry which is preliminary data.</text>
</comment>
<gene>
    <name evidence="1" type="ORF">S03H2_56569</name>
</gene>
<organism evidence="1">
    <name type="scientific">marine sediment metagenome</name>
    <dbReference type="NCBI Taxonomy" id="412755"/>
    <lineage>
        <taxon>unclassified sequences</taxon>
        <taxon>metagenomes</taxon>
        <taxon>ecological metagenomes</taxon>
    </lineage>
</organism>
<dbReference type="Gene3D" id="1.25.40.10">
    <property type="entry name" value="Tetratricopeptide repeat domain"/>
    <property type="match status" value="1"/>
</dbReference>
<protein>
    <submittedName>
        <fullName evidence="1">Uncharacterized protein</fullName>
    </submittedName>
</protein>
<feature type="non-terminal residue" evidence="1">
    <location>
        <position position="1"/>
    </location>
</feature>
<dbReference type="AlphaFoldDB" id="X1J3H3"/>
<reference evidence="1" key="1">
    <citation type="journal article" date="2014" name="Front. Microbiol.">
        <title>High frequency of phylogenetically diverse reductive dehalogenase-homologous genes in deep subseafloor sedimentary metagenomes.</title>
        <authorList>
            <person name="Kawai M."/>
            <person name="Futagami T."/>
            <person name="Toyoda A."/>
            <person name="Takaki Y."/>
            <person name="Nishi S."/>
            <person name="Hori S."/>
            <person name="Arai W."/>
            <person name="Tsubouchi T."/>
            <person name="Morono Y."/>
            <person name="Uchiyama I."/>
            <person name="Ito T."/>
            <person name="Fujiyama A."/>
            <person name="Inagaki F."/>
            <person name="Takami H."/>
        </authorList>
    </citation>
    <scope>NUCLEOTIDE SEQUENCE</scope>
    <source>
        <strain evidence="1">Expedition CK06-06</strain>
    </source>
</reference>
<dbReference type="EMBL" id="BARU01036199">
    <property type="protein sequence ID" value="GAH88502.1"/>
    <property type="molecule type" value="Genomic_DNA"/>
</dbReference>
<dbReference type="SUPFAM" id="SSF48452">
    <property type="entry name" value="TPR-like"/>
    <property type="match status" value="1"/>
</dbReference>
<dbReference type="InterPro" id="IPR011990">
    <property type="entry name" value="TPR-like_helical_dom_sf"/>
</dbReference>
<name>X1J3H3_9ZZZZ</name>
<evidence type="ECO:0000313" key="1">
    <source>
        <dbReference type="EMBL" id="GAH88502.1"/>
    </source>
</evidence>